<feature type="domain" description="Low-salt glycan biosynthesis hexosyltransferase Agl6 C-terminal transmembrane region" evidence="3">
    <location>
        <begin position="278"/>
        <end position="370"/>
    </location>
</feature>
<dbReference type="AlphaFoldDB" id="A0A955L110"/>
<evidence type="ECO:0000259" key="2">
    <source>
        <dbReference type="Pfam" id="PF00535"/>
    </source>
</evidence>
<name>A0A955L110_9BACT</name>
<dbReference type="Proteomes" id="UP000745577">
    <property type="component" value="Unassembled WGS sequence"/>
</dbReference>
<keyword evidence="1" id="KW-1133">Transmembrane helix</keyword>
<feature type="transmembrane region" description="Helical" evidence="1">
    <location>
        <begin position="347"/>
        <end position="369"/>
    </location>
</feature>
<reference evidence="4" key="2">
    <citation type="journal article" date="2021" name="Microbiome">
        <title>Successional dynamics and alternative stable states in a saline activated sludge microbial community over 9 years.</title>
        <authorList>
            <person name="Wang Y."/>
            <person name="Ye J."/>
            <person name="Ju F."/>
            <person name="Liu L."/>
            <person name="Boyd J.A."/>
            <person name="Deng Y."/>
            <person name="Parks D.H."/>
            <person name="Jiang X."/>
            <person name="Yin X."/>
            <person name="Woodcroft B.J."/>
            <person name="Tyson G.W."/>
            <person name="Hugenholtz P."/>
            <person name="Polz M.F."/>
            <person name="Zhang T."/>
        </authorList>
    </citation>
    <scope>NUCLEOTIDE SEQUENCE</scope>
    <source>
        <strain evidence="4">HKST-UBA15</strain>
    </source>
</reference>
<keyword evidence="1" id="KW-0812">Transmembrane</keyword>
<dbReference type="InterPro" id="IPR050256">
    <property type="entry name" value="Glycosyltransferase_2"/>
</dbReference>
<proteinExistence type="predicted"/>
<feature type="transmembrane region" description="Helical" evidence="1">
    <location>
        <begin position="223"/>
        <end position="247"/>
    </location>
</feature>
<dbReference type="PANTHER" id="PTHR48090">
    <property type="entry name" value="UNDECAPRENYL-PHOSPHATE 4-DEOXY-4-FORMAMIDO-L-ARABINOSE TRANSFERASE-RELATED"/>
    <property type="match status" value="1"/>
</dbReference>
<accession>A0A955L110</accession>
<feature type="transmembrane region" description="Helical" evidence="1">
    <location>
        <begin position="259"/>
        <end position="284"/>
    </location>
</feature>
<keyword evidence="1" id="KW-0472">Membrane</keyword>
<sequence>MPCLNEAETLATCIKKSKLFLKRKKIVGEVLIADNGSTDGSQEIALKEGARLVKIKQKGYGSALIGGISASKGEYIIMGDADDSYDFTELSQFMQKLDEGYDLVMGNRFKGGIKKGAMPPLHKYVGNPVLSGIGKLFFRTPINDFHSGLRGFKKSAIIDLNLQTTGMEFASEMVVKATLNKLKITEVPIILYPDGRSRPPHLRSWRDGWRHLRFLLIFSPRWLFLYPGIIFMLIGFVLLTLLFIGPIKVGSLTFDVNTMMFAAISILTGFTIANLGLFSMIFSIKNNLVPATKGFNKFLDGTNIDYGIVIGLVIFILGLIGSIIAILNWKATGFGNLETSTTLRLVIPSTTFIVLGIQTIFTTFFINILNLPTKKNQ</sequence>
<dbReference type="CDD" id="cd04179">
    <property type="entry name" value="DPM_DPG-synthase_like"/>
    <property type="match status" value="1"/>
</dbReference>
<gene>
    <name evidence="4" type="ORF">KC675_02800</name>
</gene>
<dbReference type="SUPFAM" id="SSF53448">
    <property type="entry name" value="Nucleotide-diphospho-sugar transferases"/>
    <property type="match status" value="1"/>
</dbReference>
<evidence type="ECO:0000313" key="4">
    <source>
        <dbReference type="EMBL" id="MCA9380086.1"/>
    </source>
</evidence>
<dbReference type="InterPro" id="IPR001173">
    <property type="entry name" value="Glyco_trans_2-like"/>
</dbReference>
<evidence type="ECO:0000259" key="3">
    <source>
        <dbReference type="Pfam" id="PF26629"/>
    </source>
</evidence>
<dbReference type="PANTHER" id="PTHR48090:SF7">
    <property type="entry name" value="RFBJ PROTEIN"/>
    <property type="match status" value="1"/>
</dbReference>
<reference evidence="4" key="1">
    <citation type="submission" date="2020-04" db="EMBL/GenBank/DDBJ databases">
        <authorList>
            <person name="Zhang T."/>
        </authorList>
    </citation>
    <scope>NUCLEOTIDE SEQUENCE</scope>
    <source>
        <strain evidence="4">HKST-UBA15</strain>
    </source>
</reference>
<dbReference type="Pfam" id="PF26629">
    <property type="entry name" value="GT2_TM_C"/>
    <property type="match status" value="1"/>
</dbReference>
<dbReference type="InterPro" id="IPR058718">
    <property type="entry name" value="Agl6_TM_C"/>
</dbReference>
<dbReference type="Gene3D" id="3.90.550.10">
    <property type="entry name" value="Spore Coat Polysaccharide Biosynthesis Protein SpsA, Chain A"/>
    <property type="match status" value="1"/>
</dbReference>
<feature type="transmembrane region" description="Helical" evidence="1">
    <location>
        <begin position="304"/>
        <end position="327"/>
    </location>
</feature>
<protein>
    <submittedName>
        <fullName evidence="4">Glycosyltransferase family 2 protein</fullName>
    </submittedName>
</protein>
<comment type="caution">
    <text evidence="4">The sequence shown here is derived from an EMBL/GenBank/DDBJ whole genome shotgun (WGS) entry which is preliminary data.</text>
</comment>
<dbReference type="EMBL" id="JAGQLL010000027">
    <property type="protein sequence ID" value="MCA9380086.1"/>
    <property type="molecule type" value="Genomic_DNA"/>
</dbReference>
<evidence type="ECO:0000256" key="1">
    <source>
        <dbReference type="SAM" id="Phobius"/>
    </source>
</evidence>
<dbReference type="Pfam" id="PF00535">
    <property type="entry name" value="Glycos_transf_2"/>
    <property type="match status" value="1"/>
</dbReference>
<feature type="domain" description="Glycosyltransferase 2-like" evidence="2">
    <location>
        <begin position="1"/>
        <end position="158"/>
    </location>
</feature>
<organism evidence="4 5">
    <name type="scientific">Candidatus Dojkabacteria bacterium</name>
    <dbReference type="NCBI Taxonomy" id="2099670"/>
    <lineage>
        <taxon>Bacteria</taxon>
        <taxon>Candidatus Dojkabacteria</taxon>
    </lineage>
</organism>
<evidence type="ECO:0000313" key="5">
    <source>
        <dbReference type="Proteomes" id="UP000745577"/>
    </source>
</evidence>
<dbReference type="InterPro" id="IPR029044">
    <property type="entry name" value="Nucleotide-diphossugar_trans"/>
</dbReference>